<dbReference type="Proteomes" id="UP000199071">
    <property type="component" value="Unassembled WGS sequence"/>
</dbReference>
<dbReference type="AlphaFoldDB" id="A0A1G6DTM8"/>
<accession>A0A1G6DTM8</accession>
<reference evidence="1 2" key="1">
    <citation type="submission" date="2016-10" db="EMBL/GenBank/DDBJ databases">
        <authorList>
            <person name="de Groot N.N."/>
        </authorList>
    </citation>
    <scope>NUCLEOTIDE SEQUENCE [LARGE SCALE GENOMIC DNA]</scope>
    <source>
        <strain evidence="1 2">ATCC 35022</strain>
    </source>
</reference>
<dbReference type="OrthoDB" id="7190313at2"/>
<name>A0A1G6DTM8_9HYPH</name>
<dbReference type="STRING" id="665467.SAMN02982931_03752"/>
<organism evidence="1 2">
    <name type="scientific">Bauldia litoralis</name>
    <dbReference type="NCBI Taxonomy" id="665467"/>
    <lineage>
        <taxon>Bacteria</taxon>
        <taxon>Pseudomonadati</taxon>
        <taxon>Pseudomonadota</taxon>
        <taxon>Alphaproteobacteria</taxon>
        <taxon>Hyphomicrobiales</taxon>
        <taxon>Kaistiaceae</taxon>
        <taxon>Bauldia</taxon>
    </lineage>
</organism>
<protein>
    <recommendedName>
        <fullName evidence="3">Imelysin</fullName>
    </recommendedName>
</protein>
<sequence>MAAHLGTRLHWLAIALVAAVSLAACSSLPIGEYSLQAYTNATTLKAETLALVARADEPYSSHAAQVDALNVRIDAAYEFAAGTPNNRLSAEQWRIMRDSDRNLYGGLVRMWRENGRLSSFFLAEAKAQIAEGFDYIICLEANKQSASACRSG</sequence>
<dbReference type="RefSeq" id="WP_090878754.1">
    <property type="nucleotide sequence ID" value="NZ_FMXQ01000008.1"/>
</dbReference>
<evidence type="ECO:0000313" key="1">
    <source>
        <dbReference type="EMBL" id="SDB48481.1"/>
    </source>
</evidence>
<keyword evidence="2" id="KW-1185">Reference proteome</keyword>
<evidence type="ECO:0008006" key="3">
    <source>
        <dbReference type="Google" id="ProtNLM"/>
    </source>
</evidence>
<proteinExistence type="predicted"/>
<gene>
    <name evidence="1" type="ORF">SAMN02982931_03752</name>
</gene>
<dbReference type="EMBL" id="FMXQ01000008">
    <property type="protein sequence ID" value="SDB48481.1"/>
    <property type="molecule type" value="Genomic_DNA"/>
</dbReference>
<evidence type="ECO:0000313" key="2">
    <source>
        <dbReference type="Proteomes" id="UP000199071"/>
    </source>
</evidence>